<accession>A0ABU1GUI2</accession>
<comment type="function">
    <text evidence="5">Involved in formation and maintenance of cell shape.</text>
</comment>
<evidence type="ECO:0000256" key="1">
    <source>
        <dbReference type="ARBA" id="ARBA00009369"/>
    </source>
</evidence>
<dbReference type="InterPro" id="IPR042175">
    <property type="entry name" value="Cell/Rod_MreC_2"/>
</dbReference>
<dbReference type="Pfam" id="PF04085">
    <property type="entry name" value="MreC"/>
    <property type="match status" value="1"/>
</dbReference>
<dbReference type="RefSeq" id="WP_285836004.1">
    <property type="nucleotide sequence ID" value="NZ_JAMLJI010000001.1"/>
</dbReference>
<evidence type="ECO:0000259" key="6">
    <source>
        <dbReference type="Pfam" id="PF04085"/>
    </source>
</evidence>
<name>A0ABU1GUI2_9GAMM</name>
<evidence type="ECO:0000256" key="4">
    <source>
        <dbReference type="ARBA" id="ARBA00032089"/>
    </source>
</evidence>
<keyword evidence="8" id="KW-1185">Reference proteome</keyword>
<protein>
    <recommendedName>
        <fullName evidence="2 5">Cell shape-determining protein MreC</fullName>
    </recommendedName>
    <alternativeName>
        <fullName evidence="4 5">Cell shape protein MreC</fullName>
    </alternativeName>
</protein>
<organism evidence="7 8">
    <name type="scientific">Larsenimonas suaedae</name>
    <dbReference type="NCBI Taxonomy" id="1851019"/>
    <lineage>
        <taxon>Bacteria</taxon>
        <taxon>Pseudomonadati</taxon>
        <taxon>Pseudomonadota</taxon>
        <taxon>Gammaproteobacteria</taxon>
        <taxon>Oceanospirillales</taxon>
        <taxon>Halomonadaceae</taxon>
        <taxon>Larsenimonas</taxon>
    </lineage>
</organism>
<sequence length="303" mass="33294">MEGPVPGYRMLLCAVLSLALMFADHRFEWMSQVRQETATLVSPIQWVVSQPAQGLTWLSTVLSSKDALINENQALRNKLLILSQRNQRTNSLVEENTRLRALLNATPRSNISYVTAELMMLDNDPFVQHMIVDRGQDDGIYAGQPVVDASGLAGQVISVSRFTSRVLLVTDANSAVPVQDNRNGLRFIIQGNGQDEWLNLQHVPNNADIKVGDLLVTSGLASRFPEGYPVARVSRVELNDGGPFATVEAAPVAQLNRSRHFLMLFAREALKAQTVIPDALIDTARRVSGLEVLGNEAEDIDAP</sequence>
<feature type="domain" description="Rod shape-determining protein MreC beta-barrel core" evidence="6">
    <location>
        <begin position="122"/>
        <end position="263"/>
    </location>
</feature>
<dbReference type="EMBL" id="JARWAO010000003">
    <property type="protein sequence ID" value="MDR5895699.1"/>
    <property type="molecule type" value="Genomic_DNA"/>
</dbReference>
<comment type="similarity">
    <text evidence="1 5">Belongs to the MreC family.</text>
</comment>
<keyword evidence="3 5" id="KW-0133">Cell shape</keyword>
<evidence type="ECO:0000256" key="3">
    <source>
        <dbReference type="ARBA" id="ARBA00022960"/>
    </source>
</evidence>
<evidence type="ECO:0000313" key="7">
    <source>
        <dbReference type="EMBL" id="MDR5895699.1"/>
    </source>
</evidence>
<dbReference type="Gene3D" id="2.40.10.340">
    <property type="entry name" value="Rod shape-determining protein MreC, domain 1"/>
    <property type="match status" value="1"/>
</dbReference>
<evidence type="ECO:0000256" key="2">
    <source>
        <dbReference type="ARBA" id="ARBA00013855"/>
    </source>
</evidence>
<dbReference type="InterPro" id="IPR055342">
    <property type="entry name" value="MreC_beta-barrel_core"/>
</dbReference>
<dbReference type="InterPro" id="IPR042177">
    <property type="entry name" value="Cell/Rod_1"/>
</dbReference>
<dbReference type="NCBIfam" id="TIGR00219">
    <property type="entry name" value="mreC"/>
    <property type="match status" value="1"/>
</dbReference>
<comment type="caution">
    <text evidence="7">The sequence shown here is derived from an EMBL/GenBank/DDBJ whole genome shotgun (WGS) entry which is preliminary data.</text>
</comment>
<dbReference type="InterPro" id="IPR007221">
    <property type="entry name" value="MreC"/>
</dbReference>
<proteinExistence type="inferred from homology"/>
<evidence type="ECO:0000313" key="8">
    <source>
        <dbReference type="Proteomes" id="UP001269375"/>
    </source>
</evidence>
<dbReference type="PANTHER" id="PTHR34138:SF1">
    <property type="entry name" value="CELL SHAPE-DETERMINING PROTEIN MREC"/>
    <property type="match status" value="1"/>
</dbReference>
<dbReference type="PIRSF" id="PIRSF038471">
    <property type="entry name" value="MreC"/>
    <property type="match status" value="1"/>
</dbReference>
<reference evidence="7 8" key="1">
    <citation type="submission" date="2023-04" db="EMBL/GenBank/DDBJ databases">
        <title>A long-awaited taxogenomic arrangement of the family Halomonadaceae.</title>
        <authorList>
            <person name="De La Haba R."/>
            <person name="Chuvochina M."/>
            <person name="Wittouck S."/>
            <person name="Arahal D.R."/>
            <person name="Sanchez-Porro C."/>
            <person name="Hugenholtz P."/>
            <person name="Ventosa A."/>
        </authorList>
    </citation>
    <scope>NUCLEOTIDE SEQUENCE [LARGE SCALE GENOMIC DNA]</scope>
    <source>
        <strain evidence="7 8">DSM 22428</strain>
    </source>
</reference>
<dbReference type="Gene3D" id="2.40.10.350">
    <property type="entry name" value="Rod shape-determining protein MreC, domain 2"/>
    <property type="match status" value="1"/>
</dbReference>
<gene>
    <name evidence="7" type="primary">mreC</name>
    <name evidence="7" type="ORF">QC825_06410</name>
</gene>
<dbReference type="Proteomes" id="UP001269375">
    <property type="component" value="Unassembled WGS sequence"/>
</dbReference>
<dbReference type="PANTHER" id="PTHR34138">
    <property type="entry name" value="CELL SHAPE-DETERMINING PROTEIN MREC"/>
    <property type="match status" value="1"/>
</dbReference>
<evidence type="ECO:0000256" key="5">
    <source>
        <dbReference type="PIRNR" id="PIRNR038471"/>
    </source>
</evidence>